<feature type="region of interest" description="Disordered" evidence="1">
    <location>
        <begin position="8"/>
        <end position="59"/>
    </location>
</feature>
<name>A0ABQ9WMQ7_9EUKA</name>
<proteinExistence type="predicted"/>
<keyword evidence="3" id="KW-1185">Reference proteome</keyword>
<evidence type="ECO:0000256" key="1">
    <source>
        <dbReference type="SAM" id="MobiDB-lite"/>
    </source>
</evidence>
<protein>
    <submittedName>
        <fullName evidence="2">Uncharacterized protein</fullName>
    </submittedName>
</protein>
<feature type="compositionally biased region" description="Polar residues" evidence="1">
    <location>
        <begin position="23"/>
        <end position="33"/>
    </location>
</feature>
<accession>A0ABQ9WMQ7</accession>
<dbReference type="EMBL" id="JARBJD010000612">
    <property type="protein sequence ID" value="KAK2940746.1"/>
    <property type="molecule type" value="Genomic_DNA"/>
</dbReference>
<gene>
    <name evidence="2" type="ORF">BLNAU_24352</name>
</gene>
<dbReference type="Proteomes" id="UP001281761">
    <property type="component" value="Unassembled WGS sequence"/>
</dbReference>
<reference evidence="2 3" key="1">
    <citation type="journal article" date="2022" name="bioRxiv">
        <title>Genomics of Preaxostyla Flagellates Illuminates Evolutionary Transitions and the Path Towards Mitochondrial Loss.</title>
        <authorList>
            <person name="Novak L.V.F."/>
            <person name="Treitli S.C."/>
            <person name="Pyrih J."/>
            <person name="Halakuc P."/>
            <person name="Pipaliya S.V."/>
            <person name="Vacek V."/>
            <person name="Brzon O."/>
            <person name="Soukal P."/>
            <person name="Eme L."/>
            <person name="Dacks J.B."/>
            <person name="Karnkowska A."/>
            <person name="Elias M."/>
            <person name="Hampl V."/>
        </authorList>
    </citation>
    <scope>NUCLEOTIDE SEQUENCE [LARGE SCALE GENOMIC DNA]</scope>
    <source>
        <strain evidence="2">NAU3</strain>
        <tissue evidence="2">Gut</tissue>
    </source>
</reference>
<sequence length="81" mass="8909">MCKLFDLIEEPRPFPKDEDDTHNQLTDTSQQARPSHKTSLPTAAESPSPAAETHSLHPSLQTLQSSRLLAQALAIALLLHN</sequence>
<evidence type="ECO:0000313" key="3">
    <source>
        <dbReference type="Proteomes" id="UP001281761"/>
    </source>
</evidence>
<evidence type="ECO:0000313" key="2">
    <source>
        <dbReference type="EMBL" id="KAK2940746.1"/>
    </source>
</evidence>
<comment type="caution">
    <text evidence="2">The sequence shown here is derived from an EMBL/GenBank/DDBJ whole genome shotgun (WGS) entry which is preliminary data.</text>
</comment>
<feature type="compositionally biased region" description="Low complexity" evidence="1">
    <location>
        <begin position="38"/>
        <end position="59"/>
    </location>
</feature>
<feature type="compositionally biased region" description="Basic and acidic residues" evidence="1">
    <location>
        <begin position="9"/>
        <end position="22"/>
    </location>
</feature>
<organism evidence="2 3">
    <name type="scientific">Blattamonas nauphoetae</name>
    <dbReference type="NCBI Taxonomy" id="2049346"/>
    <lineage>
        <taxon>Eukaryota</taxon>
        <taxon>Metamonada</taxon>
        <taxon>Preaxostyla</taxon>
        <taxon>Oxymonadida</taxon>
        <taxon>Blattamonas</taxon>
    </lineage>
</organism>